<evidence type="ECO:0000256" key="1">
    <source>
        <dbReference type="SAM" id="Phobius"/>
    </source>
</evidence>
<accession>A0A4U6UYI4</accession>
<protein>
    <submittedName>
        <fullName evidence="2">Uncharacterized protein</fullName>
    </submittedName>
</protein>
<name>A0A4U6UYI4_SETVI</name>
<keyword evidence="1" id="KW-0812">Transmembrane</keyword>
<keyword evidence="3" id="KW-1185">Reference proteome</keyword>
<reference evidence="2" key="1">
    <citation type="submission" date="2019-03" db="EMBL/GenBank/DDBJ databases">
        <title>WGS assembly of Setaria viridis.</title>
        <authorList>
            <person name="Huang P."/>
            <person name="Jenkins J."/>
            <person name="Grimwood J."/>
            <person name="Barry K."/>
            <person name="Healey A."/>
            <person name="Mamidi S."/>
            <person name="Sreedasyam A."/>
            <person name="Shu S."/>
            <person name="Feldman M."/>
            <person name="Wu J."/>
            <person name="Yu Y."/>
            <person name="Chen C."/>
            <person name="Johnson J."/>
            <person name="Rokhsar D."/>
            <person name="Baxter I."/>
            <person name="Schmutz J."/>
            <person name="Brutnell T."/>
            <person name="Kellogg E."/>
        </authorList>
    </citation>
    <scope>NUCLEOTIDE SEQUENCE [LARGE SCALE GENOMIC DNA]</scope>
</reference>
<proteinExistence type="predicted"/>
<organism evidence="2 3">
    <name type="scientific">Setaria viridis</name>
    <name type="common">Green bristlegrass</name>
    <name type="synonym">Setaria italica subsp. viridis</name>
    <dbReference type="NCBI Taxonomy" id="4556"/>
    <lineage>
        <taxon>Eukaryota</taxon>
        <taxon>Viridiplantae</taxon>
        <taxon>Streptophyta</taxon>
        <taxon>Embryophyta</taxon>
        <taxon>Tracheophyta</taxon>
        <taxon>Spermatophyta</taxon>
        <taxon>Magnoliopsida</taxon>
        <taxon>Liliopsida</taxon>
        <taxon>Poales</taxon>
        <taxon>Poaceae</taxon>
        <taxon>PACMAD clade</taxon>
        <taxon>Panicoideae</taxon>
        <taxon>Panicodae</taxon>
        <taxon>Paniceae</taxon>
        <taxon>Cenchrinae</taxon>
        <taxon>Setaria</taxon>
    </lineage>
</organism>
<dbReference type="Proteomes" id="UP000298652">
    <property type="component" value="Chromosome 4"/>
</dbReference>
<evidence type="ECO:0000313" key="3">
    <source>
        <dbReference type="Proteomes" id="UP000298652"/>
    </source>
</evidence>
<feature type="transmembrane region" description="Helical" evidence="1">
    <location>
        <begin position="36"/>
        <end position="56"/>
    </location>
</feature>
<dbReference type="EMBL" id="CM016555">
    <property type="protein sequence ID" value="TKW20434.1"/>
    <property type="molecule type" value="Genomic_DNA"/>
</dbReference>
<keyword evidence="1" id="KW-0472">Membrane</keyword>
<evidence type="ECO:0000313" key="2">
    <source>
        <dbReference type="EMBL" id="TKW20434.1"/>
    </source>
</evidence>
<feature type="transmembrane region" description="Helical" evidence="1">
    <location>
        <begin position="76"/>
        <end position="99"/>
    </location>
</feature>
<gene>
    <name evidence="2" type="ORF">SEVIR_4G087901v2</name>
</gene>
<dbReference type="AlphaFoldDB" id="A0A4U6UYI4"/>
<dbReference type="Gramene" id="TKW20434">
    <property type="protein sequence ID" value="TKW20434"/>
    <property type="gene ID" value="SEVIR_4G087901v2"/>
</dbReference>
<keyword evidence="1" id="KW-1133">Transmembrane helix</keyword>
<sequence length="170" mass="18642">MLFFTRNFGRRGTVGGRVGSFCFPLRISVFHRSMTFSMSAAIVLRSPAFFFFTAGLEESESSLTSLDEALIAEANAVVGASVLAATFLFCFFFSASDALDSITFCMVWRIRHPTGAIKGGVRLLVKGSRRLVSLGGWTELGPLLLSASKEWCWIEELRLAALLNQQDQVG</sequence>